<dbReference type="UniPathway" id="UPA00232"/>
<keyword evidence="9" id="KW-0830">Ubiquinone</keyword>
<name>A0A4S2HBW2_9PROT</name>
<feature type="binding site" evidence="8">
    <location>
        <position position="120"/>
    </location>
    <ligand>
        <name>Fe cation</name>
        <dbReference type="ChEBI" id="CHEBI:24875"/>
        <label>2</label>
    </ligand>
</feature>
<gene>
    <name evidence="8" type="primary">coq7</name>
    <name evidence="9" type="ORF">E5162_07965</name>
</gene>
<keyword evidence="6 8" id="KW-0503">Monooxygenase</keyword>
<dbReference type="CDD" id="cd01042">
    <property type="entry name" value="DMQH"/>
    <property type="match status" value="1"/>
</dbReference>
<dbReference type="OrthoDB" id="7559360at2"/>
<sequence>MSETRFQRRQVKRPGMIDRAGRTGEMIRVDHAGEYGAVQIYKGQLAVFSRLPHKARIASQLRHMEADEQHHLRAFDRLLMERNVRPTALGPIWTLAGFGLGAATALMGEKAAHACTEAVESVIEGHYGDQVVELEAAGETELAETFDRFREEEVAHKDLAAEEGAKDAFAYPLLSGLIKTGCRIAIKVTEKV</sequence>
<evidence type="ECO:0000256" key="4">
    <source>
        <dbReference type="ARBA" id="ARBA00023002"/>
    </source>
</evidence>
<evidence type="ECO:0000256" key="8">
    <source>
        <dbReference type="HAMAP-Rule" id="MF_01658"/>
    </source>
</evidence>
<proteinExistence type="inferred from homology"/>
<dbReference type="InterPro" id="IPR012347">
    <property type="entry name" value="Ferritin-like"/>
</dbReference>
<keyword evidence="3 8" id="KW-0479">Metal-binding</keyword>
<comment type="pathway">
    <text evidence="1 8">Cofactor biosynthesis; ubiquinone biosynthesis.</text>
</comment>
<dbReference type="InterPro" id="IPR011566">
    <property type="entry name" value="Ubq_synth_Coq7"/>
</dbReference>
<accession>A0A4S2HBW2</accession>
<dbReference type="Pfam" id="PF03232">
    <property type="entry name" value="COQ7"/>
    <property type="match status" value="1"/>
</dbReference>
<comment type="cofactor">
    <cofactor evidence="8">
        <name>Fe cation</name>
        <dbReference type="ChEBI" id="CHEBI:24875"/>
    </cofactor>
    <text evidence="8">Binds 2 iron ions per subunit.</text>
</comment>
<dbReference type="PANTHER" id="PTHR11237:SF4">
    <property type="entry name" value="5-DEMETHOXYUBIQUINONE HYDROXYLASE, MITOCHONDRIAL"/>
    <property type="match status" value="1"/>
</dbReference>
<feature type="binding site" evidence="8">
    <location>
        <position position="68"/>
    </location>
    <ligand>
        <name>Fe cation</name>
        <dbReference type="ChEBI" id="CHEBI:24875"/>
        <label>2</label>
    </ligand>
</feature>
<comment type="caution">
    <text evidence="9">The sequence shown here is derived from an EMBL/GenBank/DDBJ whole genome shotgun (WGS) entry which is preliminary data.</text>
</comment>
<dbReference type="PANTHER" id="PTHR11237">
    <property type="entry name" value="COENZYME Q10 BIOSYNTHESIS PROTEIN 7"/>
    <property type="match status" value="1"/>
</dbReference>
<keyword evidence="4 8" id="KW-0560">Oxidoreductase</keyword>
<organism evidence="9 10">
    <name type="scientific">Marinicauda pacifica</name>
    <dbReference type="NCBI Taxonomy" id="1133559"/>
    <lineage>
        <taxon>Bacteria</taxon>
        <taxon>Pseudomonadati</taxon>
        <taxon>Pseudomonadota</taxon>
        <taxon>Alphaproteobacteria</taxon>
        <taxon>Maricaulales</taxon>
        <taxon>Maricaulaceae</taxon>
        <taxon>Marinicauda</taxon>
    </lineage>
</organism>
<dbReference type="AlphaFoldDB" id="A0A4S2HBW2"/>
<evidence type="ECO:0000256" key="2">
    <source>
        <dbReference type="ARBA" id="ARBA00022688"/>
    </source>
</evidence>
<comment type="function">
    <text evidence="8">Catalyzes the hydroxylation of 2-nonaprenyl-3-methyl-6-methoxy-1,4-benzoquinol during ubiquinone biosynthesis.</text>
</comment>
<feature type="binding site" evidence="8">
    <location>
        <position position="68"/>
    </location>
    <ligand>
        <name>Fe cation</name>
        <dbReference type="ChEBI" id="CHEBI:24875"/>
        <label>1</label>
    </ligand>
</feature>
<feature type="binding site" evidence="8">
    <location>
        <position position="153"/>
    </location>
    <ligand>
        <name>Fe cation</name>
        <dbReference type="ChEBI" id="CHEBI:24875"/>
        <label>2</label>
    </ligand>
</feature>
<dbReference type="GO" id="GO:0005886">
    <property type="term" value="C:plasma membrane"/>
    <property type="evidence" value="ECO:0007669"/>
    <property type="project" value="UniProtKB-SubCell"/>
</dbReference>
<evidence type="ECO:0000256" key="7">
    <source>
        <dbReference type="ARBA" id="ARBA00023136"/>
    </source>
</evidence>
<dbReference type="RefSeq" id="WP_135944658.1">
    <property type="nucleotide sequence ID" value="NZ_BMEI01000002.1"/>
</dbReference>
<dbReference type="HAMAP" id="MF_01658">
    <property type="entry name" value="COQ7"/>
    <property type="match status" value="1"/>
</dbReference>
<keyword evidence="7 8" id="KW-0472">Membrane</keyword>
<evidence type="ECO:0000256" key="1">
    <source>
        <dbReference type="ARBA" id="ARBA00004749"/>
    </source>
</evidence>
<dbReference type="EC" id="1.14.99.60" evidence="8"/>
<reference evidence="9 10" key="1">
    <citation type="journal article" date="2013" name="Int. J. Syst. Evol. Microbiol.">
        <title>Marinicauda pacifica gen. nov., sp. nov., a prosthecate alphaproteobacterium of the family Hyphomonadaceae isolated from deep seawater.</title>
        <authorList>
            <person name="Zhang X.Y."/>
            <person name="Li G.W."/>
            <person name="Wang C.S."/>
            <person name="Zhang Y.J."/>
            <person name="Xu X.W."/>
            <person name="Li H."/>
            <person name="Liu A."/>
            <person name="Liu C."/>
            <person name="Xie B.B."/>
            <person name="Qin Q.L."/>
            <person name="Xu Z."/>
            <person name="Chen X.L."/>
            <person name="Zhou B.C."/>
            <person name="Zhang Y.Z."/>
        </authorList>
    </citation>
    <scope>NUCLEOTIDE SEQUENCE [LARGE SCALE GENOMIC DNA]</scope>
    <source>
        <strain evidence="9 10">P-1 km-3</strain>
    </source>
</reference>
<dbReference type="InterPro" id="IPR009078">
    <property type="entry name" value="Ferritin-like_SF"/>
</dbReference>
<dbReference type="Gene3D" id="1.20.1260.10">
    <property type="match status" value="1"/>
</dbReference>
<evidence type="ECO:0000256" key="3">
    <source>
        <dbReference type="ARBA" id="ARBA00022723"/>
    </source>
</evidence>
<evidence type="ECO:0000256" key="6">
    <source>
        <dbReference type="ARBA" id="ARBA00023033"/>
    </source>
</evidence>
<protein>
    <recommendedName>
        <fullName evidence="8">3-demethoxyubiquinol 3-hydroxylase</fullName>
        <shortName evidence="8">DMQ hydroxylase</shortName>
        <ecNumber evidence="8">1.14.99.60</ecNumber>
    </recommendedName>
    <alternativeName>
        <fullName evidence="8">2-nonaprenyl-3-methyl-6-methoxy-1,4-benzoquinol hydroxylase</fullName>
    </alternativeName>
</protein>
<feature type="binding site" evidence="8">
    <location>
        <position position="156"/>
    </location>
    <ligand>
        <name>Fe cation</name>
        <dbReference type="ChEBI" id="CHEBI:24875"/>
        <label>2</label>
    </ligand>
</feature>
<dbReference type="GO" id="GO:0008682">
    <property type="term" value="F:3-demethoxyubiquinol 3-hydroxylase activity"/>
    <property type="evidence" value="ECO:0007669"/>
    <property type="project" value="UniProtKB-EC"/>
</dbReference>
<comment type="similarity">
    <text evidence="8">Belongs to the COQ7 family.</text>
</comment>
<dbReference type="GO" id="GO:0006744">
    <property type="term" value="P:ubiquinone biosynthetic process"/>
    <property type="evidence" value="ECO:0007669"/>
    <property type="project" value="UniProtKB-UniRule"/>
</dbReference>
<dbReference type="EMBL" id="SRXV01000002">
    <property type="protein sequence ID" value="TGY92992.1"/>
    <property type="molecule type" value="Genomic_DNA"/>
</dbReference>
<keyword evidence="2 8" id="KW-0831">Ubiquinone biosynthesis</keyword>
<evidence type="ECO:0000256" key="5">
    <source>
        <dbReference type="ARBA" id="ARBA00023004"/>
    </source>
</evidence>
<dbReference type="Proteomes" id="UP000305451">
    <property type="component" value="Unassembled WGS sequence"/>
</dbReference>
<dbReference type="SUPFAM" id="SSF47240">
    <property type="entry name" value="Ferritin-like"/>
    <property type="match status" value="1"/>
</dbReference>
<feature type="binding site" evidence="8">
    <location>
        <position position="71"/>
    </location>
    <ligand>
        <name>Fe cation</name>
        <dbReference type="ChEBI" id="CHEBI:24875"/>
        <label>1</label>
    </ligand>
</feature>
<evidence type="ECO:0000313" key="9">
    <source>
        <dbReference type="EMBL" id="TGY92992.1"/>
    </source>
</evidence>
<feature type="binding site" evidence="8">
    <location>
        <position position="153"/>
    </location>
    <ligand>
        <name>Fe cation</name>
        <dbReference type="ChEBI" id="CHEBI:24875"/>
        <label>1</label>
    </ligand>
</feature>
<comment type="subcellular location">
    <subcellularLocation>
        <location evidence="8">Cell membrane</location>
        <topology evidence="8">Peripheral membrane protein</topology>
    </subcellularLocation>
</comment>
<comment type="catalytic activity">
    <reaction evidence="8">
        <text>a 5-methoxy-2-methyl-3-(all-trans-polyprenyl)benzene-1,4-diol + AH2 + O2 = a 3-demethylubiquinol + A + H2O</text>
        <dbReference type="Rhea" id="RHEA:50908"/>
        <dbReference type="Rhea" id="RHEA-COMP:10859"/>
        <dbReference type="Rhea" id="RHEA-COMP:10914"/>
        <dbReference type="ChEBI" id="CHEBI:13193"/>
        <dbReference type="ChEBI" id="CHEBI:15377"/>
        <dbReference type="ChEBI" id="CHEBI:15379"/>
        <dbReference type="ChEBI" id="CHEBI:17499"/>
        <dbReference type="ChEBI" id="CHEBI:84167"/>
        <dbReference type="ChEBI" id="CHEBI:84422"/>
        <dbReference type="EC" id="1.14.99.60"/>
    </reaction>
</comment>
<evidence type="ECO:0000313" key="10">
    <source>
        <dbReference type="Proteomes" id="UP000305451"/>
    </source>
</evidence>
<keyword evidence="10" id="KW-1185">Reference proteome</keyword>
<keyword evidence="5 8" id="KW-0408">Iron</keyword>
<dbReference type="GO" id="GO:0046872">
    <property type="term" value="F:metal ion binding"/>
    <property type="evidence" value="ECO:0007669"/>
    <property type="project" value="UniProtKB-KW"/>
</dbReference>
<keyword evidence="8" id="KW-1003">Cell membrane</keyword>
<feature type="binding site" evidence="8">
    <location>
        <position position="34"/>
    </location>
    <ligand>
        <name>Fe cation</name>
        <dbReference type="ChEBI" id="CHEBI:24875"/>
        <label>1</label>
    </ligand>
</feature>